<sequence length="284" mass="32022">MSHPVYLSSSHLPRMPEGSRNEWRGFFGHGGELEANAFFPLFWRALFGEGDIRHARFIDSYDIDDEDSAIEREEYLEDFGADATYPYLVTDKTSALTRLAARREAVVAAIGERYRPLYEGFEAWIARGFADYILLRTEGLPDAADAEPWLRAEQASIDRLDDSSLIGNLMSDLSRHDSDPVWRLAGIGASPDNPWPTPELRRLFPDPRQRKPRKEGSTQPAEKLRSRPKSWIDPVLEWLAVALSAAATLGTYFSTRSMWLALLVFLCAAFALGFGIVKLRGPRS</sequence>
<evidence type="ECO:0000313" key="4">
    <source>
        <dbReference type="Proteomes" id="UP000267418"/>
    </source>
</evidence>
<name>A0A431TT98_9BURK</name>
<dbReference type="OrthoDB" id="4080816at2"/>
<feature type="transmembrane region" description="Helical" evidence="2">
    <location>
        <begin position="259"/>
        <end position="277"/>
    </location>
</feature>
<dbReference type="Proteomes" id="UP000267418">
    <property type="component" value="Unassembled WGS sequence"/>
</dbReference>
<evidence type="ECO:0000256" key="1">
    <source>
        <dbReference type="SAM" id="MobiDB-lite"/>
    </source>
</evidence>
<evidence type="ECO:0000256" key="2">
    <source>
        <dbReference type="SAM" id="Phobius"/>
    </source>
</evidence>
<dbReference type="AlphaFoldDB" id="A0A431TT98"/>
<proteinExistence type="predicted"/>
<accession>A0A431TT98</accession>
<comment type="caution">
    <text evidence="3">The sequence shown here is derived from an EMBL/GenBank/DDBJ whole genome shotgun (WGS) entry which is preliminary data.</text>
</comment>
<gene>
    <name evidence="3" type="ORF">EJP69_05940</name>
</gene>
<keyword evidence="4" id="KW-1185">Reference proteome</keyword>
<reference evidence="3 4" key="1">
    <citation type="submission" date="2018-12" db="EMBL/GenBank/DDBJ databases">
        <title>The genome of Variovorax gossypii DSM 100435.</title>
        <authorList>
            <person name="Gao J."/>
            <person name="Sun J."/>
        </authorList>
    </citation>
    <scope>NUCLEOTIDE SEQUENCE [LARGE SCALE GENOMIC DNA]</scope>
    <source>
        <strain evidence="3 4">DSM 100435</strain>
    </source>
</reference>
<feature type="compositionally biased region" description="Basic and acidic residues" evidence="1">
    <location>
        <begin position="199"/>
        <end position="209"/>
    </location>
</feature>
<evidence type="ECO:0000313" key="3">
    <source>
        <dbReference type="EMBL" id="RTQ37268.1"/>
    </source>
</evidence>
<dbReference type="RefSeq" id="WP_126469009.1">
    <property type="nucleotide sequence ID" value="NZ_RXOE01000001.1"/>
</dbReference>
<keyword evidence="2" id="KW-1133">Transmembrane helix</keyword>
<keyword evidence="2" id="KW-0812">Transmembrane</keyword>
<feature type="region of interest" description="Disordered" evidence="1">
    <location>
        <begin position="193"/>
        <end position="226"/>
    </location>
</feature>
<dbReference type="EMBL" id="RXOE01000001">
    <property type="protein sequence ID" value="RTQ37268.1"/>
    <property type="molecule type" value="Genomic_DNA"/>
</dbReference>
<organism evidence="3 4">
    <name type="scientific">Variovorax gossypii</name>
    <dbReference type="NCBI Taxonomy" id="1679495"/>
    <lineage>
        <taxon>Bacteria</taxon>
        <taxon>Pseudomonadati</taxon>
        <taxon>Pseudomonadota</taxon>
        <taxon>Betaproteobacteria</taxon>
        <taxon>Burkholderiales</taxon>
        <taxon>Comamonadaceae</taxon>
        <taxon>Variovorax</taxon>
    </lineage>
</organism>
<protein>
    <submittedName>
        <fullName evidence="3">Uncharacterized protein</fullName>
    </submittedName>
</protein>
<keyword evidence="2" id="KW-0472">Membrane</keyword>